<sequence length="182" mass="20451">MNGPTNITRSVGLQKSFSEVANQTSLTSVALEGVGGRTLPELYQDWTRLVSKSRDGLETLERFEFSSPPFNGSVDPMELDGRIAEMRSLCFQMDFCLRSFLRQFRARSLGKNGESSDLMRIYDDEVQATQSARNSARMLEEYPANGVAICVRLAGQRNEQGFPRRDVLPLMRRGVSFEALRG</sequence>
<dbReference type="EMBL" id="BJWL01000012">
    <property type="protein sequence ID" value="GFY98036.1"/>
    <property type="molecule type" value="Genomic_DNA"/>
</dbReference>
<accession>A0A7J0FHW6</accession>
<protein>
    <submittedName>
        <fullName evidence="1">Uncharacterized protein</fullName>
    </submittedName>
</protein>
<dbReference type="Proteomes" id="UP000585474">
    <property type="component" value="Unassembled WGS sequence"/>
</dbReference>
<evidence type="ECO:0000313" key="1">
    <source>
        <dbReference type="EMBL" id="GFY98036.1"/>
    </source>
</evidence>
<comment type="caution">
    <text evidence="1">The sequence shown here is derived from an EMBL/GenBank/DDBJ whole genome shotgun (WGS) entry which is preliminary data.</text>
</comment>
<evidence type="ECO:0000313" key="2">
    <source>
        <dbReference type="Proteomes" id="UP000585474"/>
    </source>
</evidence>
<proteinExistence type="predicted"/>
<gene>
    <name evidence="1" type="ORF">Acr_12g0005770</name>
</gene>
<name>A0A7J0FHW6_9ERIC</name>
<dbReference type="AlphaFoldDB" id="A0A7J0FHW6"/>
<keyword evidence="2" id="KW-1185">Reference proteome</keyword>
<organism evidence="1 2">
    <name type="scientific">Actinidia rufa</name>
    <dbReference type="NCBI Taxonomy" id="165716"/>
    <lineage>
        <taxon>Eukaryota</taxon>
        <taxon>Viridiplantae</taxon>
        <taxon>Streptophyta</taxon>
        <taxon>Embryophyta</taxon>
        <taxon>Tracheophyta</taxon>
        <taxon>Spermatophyta</taxon>
        <taxon>Magnoliopsida</taxon>
        <taxon>eudicotyledons</taxon>
        <taxon>Gunneridae</taxon>
        <taxon>Pentapetalae</taxon>
        <taxon>asterids</taxon>
        <taxon>Ericales</taxon>
        <taxon>Actinidiaceae</taxon>
        <taxon>Actinidia</taxon>
    </lineage>
</organism>
<dbReference type="OrthoDB" id="158360at2759"/>
<reference evidence="1 2" key="1">
    <citation type="submission" date="2019-07" db="EMBL/GenBank/DDBJ databases">
        <title>De Novo Assembly of kiwifruit Actinidia rufa.</title>
        <authorList>
            <person name="Sugita-Konishi S."/>
            <person name="Sato K."/>
            <person name="Mori E."/>
            <person name="Abe Y."/>
            <person name="Kisaki G."/>
            <person name="Hamano K."/>
            <person name="Suezawa K."/>
            <person name="Otani M."/>
            <person name="Fukuda T."/>
            <person name="Manabe T."/>
            <person name="Gomi K."/>
            <person name="Tabuchi M."/>
            <person name="Akimitsu K."/>
            <person name="Kataoka I."/>
        </authorList>
    </citation>
    <scope>NUCLEOTIDE SEQUENCE [LARGE SCALE GENOMIC DNA]</scope>
    <source>
        <strain evidence="2">cv. Fuchu</strain>
    </source>
</reference>